<dbReference type="FunFam" id="1.20.1250.20:FF:000117">
    <property type="entry name" value="MFS hexose transporter"/>
    <property type="match status" value="1"/>
</dbReference>
<reference evidence="10" key="1">
    <citation type="journal article" date="2014" name="Genome Announc.">
        <title>Genome sequence and annotation of Acremonium chrysogenum, producer of the beta-lactam antibiotic cephalosporin C.</title>
        <authorList>
            <person name="Terfehr D."/>
            <person name="Dahlmann T.A."/>
            <person name="Specht T."/>
            <person name="Zadra I."/>
            <person name="Kuernsteiner H."/>
            <person name="Kueck U."/>
        </authorList>
    </citation>
    <scope>NUCLEOTIDE SEQUENCE [LARGE SCALE GENOMIC DNA]</scope>
    <source>
        <strain evidence="10">ATCC 11550 / CBS 779.69 / DSM 880 / IAM 14645 / JCM 23072 / IMI 49137</strain>
    </source>
</reference>
<name>A0A086T1F1_HAPC1</name>
<dbReference type="GO" id="GO:0016020">
    <property type="term" value="C:membrane"/>
    <property type="evidence" value="ECO:0007669"/>
    <property type="project" value="UniProtKB-SubCell"/>
</dbReference>
<dbReference type="InterPro" id="IPR036259">
    <property type="entry name" value="MFS_trans_sf"/>
</dbReference>
<feature type="transmembrane region" description="Helical" evidence="7">
    <location>
        <begin position="355"/>
        <end position="378"/>
    </location>
</feature>
<dbReference type="EMBL" id="JPKY01000075">
    <property type="protein sequence ID" value="KFH43183.1"/>
    <property type="molecule type" value="Genomic_DNA"/>
</dbReference>
<sequence>MSKFVNRHQETQVDPVLTRIVEEDKVPWYKKPNLRYLYFMLFPTCMGVELTSGFDSQLINALQIVPSWVEYFNDPQGPFQGFIGASYSLGAILSLPFVPVVNRKFGRRWAIFGGSVIMVLGAIVQGFSQHVAMYIVARMILGFGIPVCIVAGSALIGELAYPKERPILTSLFNVSYFFGQIIAAGICRGTNQIVTDWGWRVPSLLQIVPSMLQITFVLFLPESPRWLIAQDREEEAYAILAKYHAEGDADNEFVKAEIVQIRETLKIEYEASKETWRDLLRTSGMRRRALVTAMLGLFTQWSGNTLISYYLGDLLQMIGFTDATTKNNINLVNSCWSLVMATLVASQVRRFRRRVMYMTCTICLLSVYIGWTISMRYAVHATDNNYSNPAAAWTTLVFIFLYAPAYNIGYNALTYTYLVELWPYALRSRGISFFQLFGRLSGFFTTFVNPIGIDSISWRYLIMYVCWLGFENVFVFFFFPETHGKTLEELTFLFESQELADRATSAVEKVVHHEDNNPQEHKGGASNVETTKV</sequence>
<dbReference type="OrthoDB" id="6133115at2759"/>
<dbReference type="PANTHER" id="PTHR48022:SF29">
    <property type="entry name" value="SUGAR TRANSPORTER, PUTATIVE (AFU_ORTHOLOGUE AFUA_6G14500)-RELATED"/>
    <property type="match status" value="1"/>
</dbReference>
<keyword evidence="9" id="KW-0762">Sugar transport</keyword>
<feature type="transmembrane region" description="Helical" evidence="7">
    <location>
        <begin position="109"/>
        <end position="127"/>
    </location>
</feature>
<dbReference type="GO" id="GO:0005351">
    <property type="term" value="F:carbohydrate:proton symporter activity"/>
    <property type="evidence" value="ECO:0007669"/>
    <property type="project" value="TreeGrafter"/>
</dbReference>
<protein>
    <submittedName>
        <fullName evidence="9">High-affinity glucose transporter-like protein</fullName>
    </submittedName>
</protein>
<accession>A0A086T1F1</accession>
<dbReference type="HOGENOM" id="CLU_001265_30_13_1"/>
<feature type="transmembrane region" description="Helical" evidence="7">
    <location>
        <begin position="431"/>
        <end position="452"/>
    </location>
</feature>
<dbReference type="InterPro" id="IPR005828">
    <property type="entry name" value="MFS_sugar_transport-like"/>
</dbReference>
<feature type="transmembrane region" description="Helical" evidence="7">
    <location>
        <begin position="133"/>
        <end position="155"/>
    </location>
</feature>
<dbReference type="Proteomes" id="UP000029964">
    <property type="component" value="Unassembled WGS sequence"/>
</dbReference>
<comment type="caution">
    <text evidence="9">The sequence shown here is derived from an EMBL/GenBank/DDBJ whole genome shotgun (WGS) entry which is preliminary data.</text>
</comment>
<comment type="subcellular location">
    <subcellularLocation>
        <location evidence="1">Membrane</location>
        <topology evidence="1">Multi-pass membrane protein</topology>
    </subcellularLocation>
</comment>
<dbReference type="PROSITE" id="PS50850">
    <property type="entry name" value="MFS"/>
    <property type="match status" value="1"/>
</dbReference>
<dbReference type="Gene3D" id="1.20.1250.20">
    <property type="entry name" value="MFS general substrate transporter like domains"/>
    <property type="match status" value="1"/>
</dbReference>
<dbReference type="AlphaFoldDB" id="A0A086T1F1"/>
<feature type="transmembrane region" description="Helical" evidence="7">
    <location>
        <begin position="289"/>
        <end position="311"/>
    </location>
</feature>
<evidence type="ECO:0000256" key="5">
    <source>
        <dbReference type="ARBA" id="ARBA00023136"/>
    </source>
</evidence>
<keyword evidence="10" id="KW-1185">Reference proteome</keyword>
<feature type="domain" description="Major facilitator superfamily (MFS) profile" evidence="8">
    <location>
        <begin position="41"/>
        <end position="483"/>
    </location>
</feature>
<evidence type="ECO:0000256" key="4">
    <source>
        <dbReference type="ARBA" id="ARBA00022989"/>
    </source>
</evidence>
<evidence type="ECO:0000313" key="10">
    <source>
        <dbReference type="Proteomes" id="UP000029964"/>
    </source>
</evidence>
<evidence type="ECO:0000256" key="2">
    <source>
        <dbReference type="ARBA" id="ARBA00010992"/>
    </source>
</evidence>
<evidence type="ECO:0000256" key="1">
    <source>
        <dbReference type="ARBA" id="ARBA00004141"/>
    </source>
</evidence>
<keyword evidence="3 7" id="KW-0812">Transmembrane</keyword>
<feature type="region of interest" description="Disordered" evidence="6">
    <location>
        <begin position="514"/>
        <end position="533"/>
    </location>
</feature>
<keyword evidence="9" id="KW-0813">Transport</keyword>
<evidence type="ECO:0000256" key="7">
    <source>
        <dbReference type="SAM" id="Phobius"/>
    </source>
</evidence>
<dbReference type="InterPro" id="IPR020846">
    <property type="entry name" value="MFS_dom"/>
</dbReference>
<gene>
    <name evidence="9" type="ORF">ACRE_060630</name>
</gene>
<dbReference type="Pfam" id="PF00083">
    <property type="entry name" value="Sugar_tr"/>
    <property type="match status" value="1"/>
</dbReference>
<feature type="transmembrane region" description="Helical" evidence="7">
    <location>
        <begin position="331"/>
        <end position="348"/>
    </location>
</feature>
<keyword evidence="5 7" id="KW-0472">Membrane</keyword>
<dbReference type="SUPFAM" id="SSF103473">
    <property type="entry name" value="MFS general substrate transporter"/>
    <property type="match status" value="1"/>
</dbReference>
<feature type="transmembrane region" description="Helical" evidence="7">
    <location>
        <begin position="458"/>
        <end position="479"/>
    </location>
</feature>
<keyword evidence="4 7" id="KW-1133">Transmembrane helix</keyword>
<feature type="transmembrane region" description="Helical" evidence="7">
    <location>
        <begin position="79"/>
        <end position="97"/>
    </location>
</feature>
<evidence type="ECO:0000313" key="9">
    <source>
        <dbReference type="EMBL" id="KFH43183.1"/>
    </source>
</evidence>
<feature type="transmembrane region" description="Helical" evidence="7">
    <location>
        <begin position="390"/>
        <end position="410"/>
    </location>
</feature>
<evidence type="ECO:0000256" key="6">
    <source>
        <dbReference type="SAM" id="MobiDB-lite"/>
    </source>
</evidence>
<feature type="compositionally biased region" description="Basic and acidic residues" evidence="6">
    <location>
        <begin position="514"/>
        <end position="523"/>
    </location>
</feature>
<comment type="similarity">
    <text evidence="2">Belongs to the major facilitator superfamily. Sugar transporter (TC 2.A.1.1) family.</text>
</comment>
<dbReference type="InterPro" id="IPR050360">
    <property type="entry name" value="MFS_Sugar_Transporters"/>
</dbReference>
<evidence type="ECO:0000256" key="3">
    <source>
        <dbReference type="ARBA" id="ARBA00022692"/>
    </source>
</evidence>
<proteinExistence type="inferred from homology"/>
<dbReference type="PANTHER" id="PTHR48022">
    <property type="entry name" value="PLASTIDIC GLUCOSE TRANSPORTER 4"/>
    <property type="match status" value="1"/>
</dbReference>
<evidence type="ECO:0000259" key="8">
    <source>
        <dbReference type="PROSITE" id="PS50850"/>
    </source>
</evidence>
<organism evidence="9 10">
    <name type="scientific">Hapsidospora chrysogenum (strain ATCC 11550 / CBS 779.69 / DSM 880 / IAM 14645 / JCM 23072 / IMI 49137)</name>
    <name type="common">Acremonium chrysogenum</name>
    <dbReference type="NCBI Taxonomy" id="857340"/>
    <lineage>
        <taxon>Eukaryota</taxon>
        <taxon>Fungi</taxon>
        <taxon>Dikarya</taxon>
        <taxon>Ascomycota</taxon>
        <taxon>Pezizomycotina</taxon>
        <taxon>Sordariomycetes</taxon>
        <taxon>Hypocreomycetidae</taxon>
        <taxon>Hypocreales</taxon>
        <taxon>Bionectriaceae</taxon>
        <taxon>Hapsidospora</taxon>
    </lineage>
</organism>
<feature type="transmembrane region" description="Helical" evidence="7">
    <location>
        <begin position="36"/>
        <end position="59"/>
    </location>
</feature>